<keyword evidence="1" id="KW-0614">Plasmid</keyword>
<dbReference type="AlphaFoldDB" id="A0A5K7U708"/>
<dbReference type="EMBL" id="AP019526">
    <property type="protein sequence ID" value="BBI76611.1"/>
    <property type="molecule type" value="Genomic_DNA"/>
</dbReference>
<evidence type="ECO:0000313" key="1">
    <source>
        <dbReference type="EMBL" id="BBI76611.1"/>
    </source>
</evidence>
<reference evidence="1" key="1">
    <citation type="submission" date="2019-03" db="EMBL/GenBank/DDBJ databases">
        <title>blaCTX-M-27-possessing-IncF[F1:A2:B20] plasmids from Escherichia coli ST131 H30R1.</title>
        <authorList>
            <person name="Matsuo N."/>
            <person name="Hayashi M."/>
            <person name="Wachino J."/>
            <person name="Kawamura K."/>
            <person name="Arakawa Y."/>
        </authorList>
    </citation>
    <scope>NUCLEOTIDE SEQUENCE</scope>
    <source>
        <strain evidence="1">B0018</strain>
        <plasmid evidence="1">pB0018</plasmid>
    </source>
</reference>
<protein>
    <submittedName>
        <fullName evidence="1">Uncharacterized protein</fullName>
    </submittedName>
</protein>
<sequence length="39" mass="4147">MHIVDFTAGVSPTGGFRYPAIPVQLVEPGVCILSTTDEK</sequence>
<name>A0A5K7U708_ECOLX</name>
<geneLocation type="plasmid" evidence="1">
    <name>pB0018</name>
</geneLocation>
<proteinExistence type="predicted"/>
<organism evidence="1">
    <name type="scientific">Escherichia coli O25b:H4-ST131</name>
    <dbReference type="NCBI Taxonomy" id="941322"/>
    <lineage>
        <taxon>Bacteria</taxon>
        <taxon>Pseudomonadati</taxon>
        <taxon>Pseudomonadota</taxon>
        <taxon>Gammaproteobacteria</taxon>
        <taxon>Enterobacterales</taxon>
        <taxon>Enterobacteriaceae</taxon>
        <taxon>Escherichia</taxon>
    </lineage>
</organism>
<accession>A0A5K7U708</accession>